<feature type="region of interest" description="Disordered" evidence="8">
    <location>
        <begin position="300"/>
        <end position="322"/>
    </location>
</feature>
<sequence length="521" mass="58002">MASLPPQRQQSSQQRRSSPEASSSQQRRRSSIPQSATSEDSQTVLLSHPSSPESSPDPETKPKQHARPKIQTAESNNEPRKCWICFADETEDTPTSSEWRSPCPCSLTAHESCLLDFVADLEAPQNRKSSGPPKIECPQCKAKITIARPRSLVVEGVRAMQRATARFILPFTFVTLAGTVVTGCWMHGFSTIYLLFGPEDAERLLGIDKAVGINSKWALGLPFIPLALIAARTRYADNLLPILPIFYFASTGPQRDGPLWPPSASMTVAILPYIRAAYNEFYDRVCAPREKAWIKQIQPRAGDHGGDEEHEQHQGQANDFEDGMDIGLDLQVEIVEEEEGNDDVPQAGNAPEVEQGEANQGQDRIQDRNQNQNQHAEGNRAHVPNPHQHVNPHPHHQHQHQNQHEHQNQNGVQGLVLNNFFSLPQTIMGALVFPGISAAMGALLQVALPRSWTMPPSSRWDRHSAGFLQSRFGRSIVGGCLFVVLKDTLMLYSRYRLAQDHKMRRIVDYDGKKGKKAGATR</sequence>
<keyword evidence="4" id="KW-0863">Zinc-finger</keyword>
<keyword evidence="12" id="KW-1185">Reference proteome</keyword>
<feature type="domain" description="RING-CH-type" evidence="10">
    <location>
        <begin position="74"/>
        <end position="147"/>
    </location>
</feature>
<evidence type="ECO:0000259" key="10">
    <source>
        <dbReference type="PROSITE" id="PS51292"/>
    </source>
</evidence>
<keyword evidence="6 9" id="KW-1133">Transmembrane helix</keyword>
<keyword evidence="2 9" id="KW-0812">Transmembrane</keyword>
<name>A0A8H3IVV9_9LECA</name>
<dbReference type="PROSITE" id="PS51292">
    <property type="entry name" value="ZF_RING_CH"/>
    <property type="match status" value="1"/>
</dbReference>
<accession>A0A8H3IVV9</accession>
<dbReference type="AlphaFoldDB" id="A0A8H3IVV9"/>
<feature type="transmembrane region" description="Helical" evidence="9">
    <location>
        <begin position="167"/>
        <end position="196"/>
    </location>
</feature>
<feature type="compositionally biased region" description="Basic residues" evidence="8">
    <location>
        <begin position="390"/>
        <end position="401"/>
    </location>
</feature>
<dbReference type="EMBL" id="CAJPDT010000078">
    <property type="protein sequence ID" value="CAF9934703.1"/>
    <property type="molecule type" value="Genomic_DNA"/>
</dbReference>
<protein>
    <recommendedName>
        <fullName evidence="10">RING-CH-type domain-containing protein</fullName>
    </recommendedName>
</protein>
<evidence type="ECO:0000256" key="5">
    <source>
        <dbReference type="ARBA" id="ARBA00022833"/>
    </source>
</evidence>
<keyword evidence="3" id="KW-0479">Metal-binding</keyword>
<comment type="subcellular location">
    <subcellularLocation>
        <location evidence="1">Membrane</location>
        <topology evidence="1">Multi-pass membrane protein</topology>
    </subcellularLocation>
</comment>
<evidence type="ECO:0000256" key="3">
    <source>
        <dbReference type="ARBA" id="ARBA00022723"/>
    </source>
</evidence>
<comment type="caution">
    <text evidence="11">The sequence shown here is derived from an EMBL/GenBank/DDBJ whole genome shotgun (WGS) entry which is preliminary data.</text>
</comment>
<evidence type="ECO:0000256" key="9">
    <source>
        <dbReference type="SAM" id="Phobius"/>
    </source>
</evidence>
<dbReference type="GO" id="GO:0016020">
    <property type="term" value="C:membrane"/>
    <property type="evidence" value="ECO:0007669"/>
    <property type="project" value="UniProtKB-SubCell"/>
</dbReference>
<feature type="region of interest" description="Disordered" evidence="8">
    <location>
        <begin position="1"/>
        <end position="75"/>
    </location>
</feature>
<evidence type="ECO:0000256" key="1">
    <source>
        <dbReference type="ARBA" id="ARBA00004141"/>
    </source>
</evidence>
<proteinExistence type="predicted"/>
<evidence type="ECO:0000256" key="8">
    <source>
        <dbReference type="SAM" id="MobiDB-lite"/>
    </source>
</evidence>
<feature type="compositionally biased region" description="Polar residues" evidence="8">
    <location>
        <begin position="36"/>
        <end position="45"/>
    </location>
</feature>
<feature type="compositionally biased region" description="Low complexity" evidence="8">
    <location>
        <begin position="359"/>
        <end position="374"/>
    </location>
</feature>
<feature type="compositionally biased region" description="Basic and acidic residues" evidence="8">
    <location>
        <begin position="301"/>
        <end position="313"/>
    </location>
</feature>
<keyword evidence="7 9" id="KW-0472">Membrane</keyword>
<dbReference type="GO" id="GO:0008270">
    <property type="term" value="F:zinc ion binding"/>
    <property type="evidence" value="ECO:0007669"/>
    <property type="project" value="UniProtKB-KW"/>
</dbReference>
<dbReference type="PANTHER" id="PTHR46283">
    <property type="entry name" value="E3 UBIQUITIN-PROTEIN LIGASE MARCH5"/>
    <property type="match status" value="1"/>
</dbReference>
<dbReference type="InterPro" id="IPR011016">
    <property type="entry name" value="Znf_RING-CH"/>
</dbReference>
<evidence type="ECO:0000313" key="11">
    <source>
        <dbReference type="EMBL" id="CAF9934703.1"/>
    </source>
</evidence>
<feature type="compositionally biased region" description="Low complexity" evidence="8">
    <location>
        <begin position="1"/>
        <end position="35"/>
    </location>
</feature>
<keyword evidence="5" id="KW-0862">Zinc</keyword>
<evidence type="ECO:0000313" key="12">
    <source>
        <dbReference type="Proteomes" id="UP000664534"/>
    </source>
</evidence>
<evidence type="ECO:0000256" key="2">
    <source>
        <dbReference type="ARBA" id="ARBA00022692"/>
    </source>
</evidence>
<dbReference type="InterPro" id="IPR013083">
    <property type="entry name" value="Znf_RING/FYVE/PHD"/>
</dbReference>
<evidence type="ECO:0000256" key="7">
    <source>
        <dbReference type="ARBA" id="ARBA00023136"/>
    </source>
</evidence>
<gene>
    <name evidence="11" type="ORF">IMSHALPRED_009811</name>
</gene>
<dbReference type="Gene3D" id="3.30.40.10">
    <property type="entry name" value="Zinc/RING finger domain, C3HC4 (zinc finger)"/>
    <property type="match status" value="1"/>
</dbReference>
<reference evidence="11" key="1">
    <citation type="submission" date="2021-03" db="EMBL/GenBank/DDBJ databases">
        <authorList>
            <person name="Tagirdzhanova G."/>
        </authorList>
    </citation>
    <scope>NUCLEOTIDE SEQUENCE</scope>
</reference>
<dbReference type="Proteomes" id="UP000664534">
    <property type="component" value="Unassembled WGS sequence"/>
</dbReference>
<evidence type="ECO:0000256" key="6">
    <source>
        <dbReference type="ARBA" id="ARBA00022989"/>
    </source>
</evidence>
<dbReference type="SUPFAM" id="SSF57850">
    <property type="entry name" value="RING/U-box"/>
    <property type="match status" value="1"/>
</dbReference>
<organism evidence="11 12">
    <name type="scientific">Imshaugia aleurites</name>
    <dbReference type="NCBI Taxonomy" id="172621"/>
    <lineage>
        <taxon>Eukaryota</taxon>
        <taxon>Fungi</taxon>
        <taxon>Dikarya</taxon>
        <taxon>Ascomycota</taxon>
        <taxon>Pezizomycotina</taxon>
        <taxon>Lecanoromycetes</taxon>
        <taxon>OSLEUM clade</taxon>
        <taxon>Lecanoromycetidae</taxon>
        <taxon>Lecanorales</taxon>
        <taxon>Lecanorineae</taxon>
        <taxon>Parmeliaceae</taxon>
        <taxon>Imshaugia</taxon>
    </lineage>
</organism>
<evidence type="ECO:0000256" key="4">
    <source>
        <dbReference type="ARBA" id="ARBA00022771"/>
    </source>
</evidence>
<dbReference type="OrthoDB" id="5817083at2759"/>
<feature type="region of interest" description="Disordered" evidence="8">
    <location>
        <begin position="337"/>
        <end position="407"/>
    </location>
</feature>